<evidence type="ECO:0000313" key="2">
    <source>
        <dbReference type="Proteomes" id="UP000004079"/>
    </source>
</evidence>
<dbReference type="EMBL" id="ACUZ02000029">
    <property type="protein sequence ID" value="EFB32121.1"/>
    <property type="molecule type" value="Genomic_DNA"/>
</dbReference>
<gene>
    <name evidence="1" type="ORF">HMPREF0971_01569</name>
</gene>
<evidence type="ECO:0000313" key="1">
    <source>
        <dbReference type="EMBL" id="EFB32121.1"/>
    </source>
</evidence>
<comment type="caution">
    <text evidence="1">The sequence shown here is derived from an EMBL/GenBank/DDBJ whole genome shotgun (WGS) entry which is preliminary data.</text>
</comment>
<reference evidence="1 2" key="1">
    <citation type="submission" date="2009-11" db="EMBL/GenBank/DDBJ databases">
        <authorList>
            <person name="Weinstock G."/>
            <person name="Sodergren E."/>
            <person name="Clifton S."/>
            <person name="Fulton L."/>
            <person name="Fulton B."/>
            <person name="Courtney L."/>
            <person name="Fronick C."/>
            <person name="Harrison M."/>
            <person name="Strong C."/>
            <person name="Farmer C."/>
            <person name="Delahaunty K."/>
            <person name="Markovic C."/>
            <person name="Hall O."/>
            <person name="Minx P."/>
            <person name="Tomlinson C."/>
            <person name="Mitreva M."/>
            <person name="Nelson J."/>
            <person name="Hou S."/>
            <person name="Wollam A."/>
            <person name="Pepin K.H."/>
            <person name="Johnson M."/>
            <person name="Bhonagiri V."/>
            <person name="Nash W.E."/>
            <person name="Warren W."/>
            <person name="Chinwalla A."/>
            <person name="Mardis E.R."/>
            <person name="Wilson R.K."/>
        </authorList>
    </citation>
    <scope>NUCLEOTIDE SEQUENCE [LARGE SCALE GENOMIC DNA]</scope>
    <source>
        <strain evidence="1 2">F0302</strain>
    </source>
</reference>
<dbReference type="HOGENOM" id="CLU_3187413_0_0_10"/>
<proteinExistence type="predicted"/>
<name>D1QRG3_9BACT</name>
<dbReference type="Proteomes" id="UP000004079">
    <property type="component" value="Unassembled WGS sequence"/>
</dbReference>
<dbReference type="AlphaFoldDB" id="D1QRG3"/>
<protein>
    <submittedName>
        <fullName evidence="1">Uncharacterized protein</fullName>
    </submittedName>
</protein>
<dbReference type="STRING" id="649760.HMPREF0971_01569"/>
<organism evidence="1 2">
    <name type="scientific">Segatella oris F0302</name>
    <dbReference type="NCBI Taxonomy" id="649760"/>
    <lineage>
        <taxon>Bacteria</taxon>
        <taxon>Pseudomonadati</taxon>
        <taxon>Bacteroidota</taxon>
        <taxon>Bacteroidia</taxon>
        <taxon>Bacteroidales</taxon>
        <taxon>Prevotellaceae</taxon>
        <taxon>Segatella</taxon>
    </lineage>
</organism>
<accession>D1QRG3</accession>
<sequence>METKDALTSVMNIYNCSSMLCKFKMEVILTQNKRRFLTGCNTLTIR</sequence>